<dbReference type="Pfam" id="PF16297">
    <property type="entry name" value="DUF4939"/>
    <property type="match status" value="1"/>
</dbReference>
<organism evidence="2 3">
    <name type="scientific">Periophthalmus magnuspinnatus</name>
    <dbReference type="NCBI Taxonomy" id="409849"/>
    <lineage>
        <taxon>Eukaryota</taxon>
        <taxon>Metazoa</taxon>
        <taxon>Chordata</taxon>
        <taxon>Craniata</taxon>
        <taxon>Vertebrata</taxon>
        <taxon>Euteleostomi</taxon>
        <taxon>Actinopterygii</taxon>
        <taxon>Neopterygii</taxon>
        <taxon>Teleostei</taxon>
        <taxon>Neoteleostei</taxon>
        <taxon>Acanthomorphata</taxon>
        <taxon>Gobiaria</taxon>
        <taxon>Gobiiformes</taxon>
        <taxon>Gobioidei</taxon>
        <taxon>Gobiidae</taxon>
        <taxon>Oxudercinae</taxon>
        <taxon>Periophthalmus</taxon>
    </lineage>
</organism>
<proteinExistence type="predicted"/>
<reference evidence="2" key="1">
    <citation type="submission" date="2025-08" db="UniProtKB">
        <authorList>
            <consortium name="Ensembl"/>
        </authorList>
    </citation>
    <scope>IDENTIFICATION</scope>
</reference>
<evidence type="ECO:0000313" key="2">
    <source>
        <dbReference type="Ensembl" id="ENSPMGP00000026949.1"/>
    </source>
</evidence>
<dbReference type="AlphaFoldDB" id="A0A3B4BES6"/>
<protein>
    <recommendedName>
        <fullName evidence="1">DUF4939 domain-containing protein</fullName>
    </recommendedName>
</protein>
<dbReference type="Ensembl" id="ENSPMGT00000028707.1">
    <property type="protein sequence ID" value="ENSPMGP00000026949.1"/>
    <property type="gene ID" value="ENSPMGG00000021757.1"/>
</dbReference>
<sequence length="127" mass="14560">GASEEVIYRPRQYSIRKHNSRHAARAPALYRRHPDPYAGQPGLCRGFLFQCLSVFQQRPARFPSDAARIRYVCGLLRGRALQWAEAKFSNSALENTDFETFLNEFKLVFSHPHYRADAASCLLSITQ</sequence>
<accession>A0A3B4BES6</accession>
<evidence type="ECO:0000313" key="3">
    <source>
        <dbReference type="Proteomes" id="UP000261520"/>
    </source>
</evidence>
<reference evidence="2" key="2">
    <citation type="submission" date="2025-09" db="UniProtKB">
        <authorList>
            <consortium name="Ensembl"/>
        </authorList>
    </citation>
    <scope>IDENTIFICATION</scope>
</reference>
<feature type="domain" description="DUF4939" evidence="1">
    <location>
        <begin position="32"/>
        <end position="110"/>
    </location>
</feature>
<name>A0A3B4BES6_9GOBI</name>
<dbReference type="Proteomes" id="UP000261520">
    <property type="component" value="Unplaced"/>
</dbReference>
<dbReference type="InterPro" id="IPR032549">
    <property type="entry name" value="DUF4939"/>
</dbReference>
<evidence type="ECO:0000259" key="1">
    <source>
        <dbReference type="Pfam" id="PF16297"/>
    </source>
</evidence>
<keyword evidence="3" id="KW-1185">Reference proteome</keyword>